<keyword evidence="2" id="KW-0479">Metal-binding</keyword>
<sequence>MTFPQDAIAAVTHHNPYPYYADLVAHKPLYYDQIKGYWIASSAAAVRAVLTSDLCRVRPLTEPVPKALLGSSAADIFQHLVRMNDGIKHCPFKRAITTTLTSIDTAQITELSRECAQSLFNEIEHEPISTRYVTFAFHLSVYVLASLIGVPRDQLRQTALWISDFVFCIAPASSPEQIERGKDAATRLLDLFRALVRSQEVGIKSSHSLLATLAGGARQMGSEDPAVIVANGIGFLSQAYEATAGLIGNTMLALTSHPQVYEQVRADPDLLRSVIAEVLRYDPPIQNTRRFLAHAGSIAEQEMKKGDVILVLLAAANRDPLANPHPEQFDIFRQDRQIFTFGTGPHACPGEAFAELIALAGLEKLINAGLDLESLARFATYRPSANARIAILTTKGIDQ</sequence>
<dbReference type="GO" id="GO:0020037">
    <property type="term" value="F:heme binding"/>
    <property type="evidence" value="ECO:0007669"/>
    <property type="project" value="InterPro"/>
</dbReference>
<dbReference type="Pfam" id="PF00067">
    <property type="entry name" value="p450"/>
    <property type="match status" value="1"/>
</dbReference>
<dbReference type="PANTHER" id="PTHR46696">
    <property type="entry name" value="P450, PUTATIVE (EUROFUNG)-RELATED"/>
    <property type="match status" value="1"/>
</dbReference>
<organism evidence="3 4">
    <name type="scientific">Dictyobacter alpinus</name>
    <dbReference type="NCBI Taxonomy" id="2014873"/>
    <lineage>
        <taxon>Bacteria</taxon>
        <taxon>Bacillati</taxon>
        <taxon>Chloroflexota</taxon>
        <taxon>Ktedonobacteria</taxon>
        <taxon>Ktedonobacterales</taxon>
        <taxon>Dictyobacteraceae</taxon>
        <taxon>Dictyobacter</taxon>
    </lineage>
</organism>
<dbReference type="EMBL" id="BIFT01000001">
    <property type="protein sequence ID" value="GCE26532.1"/>
    <property type="molecule type" value="Genomic_DNA"/>
</dbReference>
<evidence type="ECO:0000256" key="1">
    <source>
        <dbReference type="ARBA" id="ARBA00010617"/>
    </source>
</evidence>
<reference evidence="4" key="1">
    <citation type="submission" date="2018-12" db="EMBL/GenBank/DDBJ databases">
        <title>Tengunoibacter tsumagoiensis gen. nov., sp. nov., Dictyobacter kobayashii sp. nov., D. alpinus sp. nov., and D. joshuensis sp. nov. and description of Dictyobacteraceae fam. nov. within the order Ktedonobacterales isolated from Tengu-no-mugimeshi.</title>
        <authorList>
            <person name="Wang C.M."/>
            <person name="Zheng Y."/>
            <person name="Sakai Y."/>
            <person name="Toyoda A."/>
            <person name="Minakuchi Y."/>
            <person name="Abe K."/>
            <person name="Yokota A."/>
            <person name="Yabe S."/>
        </authorList>
    </citation>
    <scope>NUCLEOTIDE SEQUENCE [LARGE SCALE GENOMIC DNA]</scope>
    <source>
        <strain evidence="4">Uno16</strain>
    </source>
</reference>
<dbReference type="PANTHER" id="PTHR46696:SF1">
    <property type="entry name" value="CYTOCHROME P450 YJIB-RELATED"/>
    <property type="match status" value="1"/>
</dbReference>
<dbReference type="PRINTS" id="PR00359">
    <property type="entry name" value="BP450"/>
</dbReference>
<dbReference type="InterPro" id="IPR036396">
    <property type="entry name" value="Cyt_P450_sf"/>
</dbReference>
<dbReference type="InterPro" id="IPR002397">
    <property type="entry name" value="Cyt_P450_B"/>
</dbReference>
<keyword evidence="2" id="KW-0408">Iron</keyword>
<protein>
    <submittedName>
        <fullName evidence="3">Cytochrome P450</fullName>
    </submittedName>
</protein>
<evidence type="ECO:0000313" key="3">
    <source>
        <dbReference type="EMBL" id="GCE26532.1"/>
    </source>
</evidence>
<dbReference type="PROSITE" id="PS00086">
    <property type="entry name" value="CYTOCHROME_P450"/>
    <property type="match status" value="1"/>
</dbReference>
<evidence type="ECO:0000256" key="2">
    <source>
        <dbReference type="RuleBase" id="RU000461"/>
    </source>
</evidence>
<dbReference type="SUPFAM" id="SSF48264">
    <property type="entry name" value="Cytochrome P450"/>
    <property type="match status" value="1"/>
</dbReference>
<dbReference type="InterPro" id="IPR017972">
    <property type="entry name" value="Cyt_P450_CS"/>
</dbReference>
<comment type="caution">
    <text evidence="3">The sequence shown here is derived from an EMBL/GenBank/DDBJ whole genome shotgun (WGS) entry which is preliminary data.</text>
</comment>
<dbReference type="GO" id="GO:0016705">
    <property type="term" value="F:oxidoreductase activity, acting on paired donors, with incorporation or reduction of molecular oxygen"/>
    <property type="evidence" value="ECO:0007669"/>
    <property type="project" value="InterPro"/>
</dbReference>
<proteinExistence type="inferred from homology"/>
<dbReference type="CDD" id="cd11036">
    <property type="entry name" value="AknT-like"/>
    <property type="match status" value="1"/>
</dbReference>
<dbReference type="AlphaFoldDB" id="A0A402B5B2"/>
<gene>
    <name evidence="3" type="ORF">KDA_20160</name>
</gene>
<evidence type="ECO:0000313" key="4">
    <source>
        <dbReference type="Proteomes" id="UP000287171"/>
    </source>
</evidence>
<dbReference type="RefSeq" id="WP_161982062.1">
    <property type="nucleotide sequence ID" value="NZ_BIFT01000001.1"/>
</dbReference>
<keyword evidence="2" id="KW-0560">Oxidoreductase</keyword>
<keyword evidence="2" id="KW-0503">Monooxygenase</keyword>
<dbReference type="InterPro" id="IPR001128">
    <property type="entry name" value="Cyt_P450"/>
</dbReference>
<dbReference type="Proteomes" id="UP000287171">
    <property type="component" value="Unassembled WGS sequence"/>
</dbReference>
<keyword evidence="2" id="KW-0349">Heme</keyword>
<dbReference type="GO" id="GO:0005506">
    <property type="term" value="F:iron ion binding"/>
    <property type="evidence" value="ECO:0007669"/>
    <property type="project" value="InterPro"/>
</dbReference>
<dbReference type="GO" id="GO:0004497">
    <property type="term" value="F:monooxygenase activity"/>
    <property type="evidence" value="ECO:0007669"/>
    <property type="project" value="UniProtKB-KW"/>
</dbReference>
<name>A0A402B5B2_9CHLR</name>
<keyword evidence="4" id="KW-1185">Reference proteome</keyword>
<accession>A0A402B5B2</accession>
<comment type="similarity">
    <text evidence="1 2">Belongs to the cytochrome P450 family.</text>
</comment>
<dbReference type="Gene3D" id="1.10.630.10">
    <property type="entry name" value="Cytochrome P450"/>
    <property type="match status" value="1"/>
</dbReference>